<gene>
    <name evidence="2" type="ORF">METZ01_LOCUS331264</name>
</gene>
<dbReference type="InterPro" id="IPR015943">
    <property type="entry name" value="WD40/YVTN_repeat-like_dom_sf"/>
</dbReference>
<dbReference type="InterPro" id="IPR018391">
    <property type="entry name" value="PQQ_b-propeller_rpt"/>
</dbReference>
<dbReference type="EMBL" id="UINC01110715">
    <property type="protein sequence ID" value="SVC78410.1"/>
    <property type="molecule type" value="Genomic_DNA"/>
</dbReference>
<feature type="non-terminal residue" evidence="2">
    <location>
        <position position="1"/>
    </location>
</feature>
<dbReference type="AlphaFoldDB" id="A0A382Q074"/>
<dbReference type="SMART" id="SM00564">
    <property type="entry name" value="PQQ"/>
    <property type="match status" value="6"/>
</dbReference>
<dbReference type="PANTHER" id="PTHR34512">
    <property type="entry name" value="CELL SURFACE PROTEIN"/>
    <property type="match status" value="1"/>
</dbReference>
<sequence>RTVWRSTLIPEGKTGEGALGGGIAYGNDTIYVTTAYGYVVALNPQNGGIYWWQSLGMPIRSAPTVAKGRVFVLTIDNQLYALSYRDGATIWKHSGISEPAGLLGSAAPAVAGDLVVVPYSSGELFAMRVENGRVAWSDSLSFQGRVGANTVLSDIDASPIIEGNVVYSVSYSGRLVAIDIRSGARIWEQEIASANTPWLAGNYLYVTTVDNNIVCLRRSDGRIRWVQSMPAYTDPEDKDGPIVWTRPTLIGDRLVVAGSDGEVRAVSPYTGRTLGRIPLPDGVRVAPIAANGTLYILTTGAEVIALR</sequence>
<name>A0A382Q074_9ZZZZ</name>
<proteinExistence type="predicted"/>
<dbReference type="InterPro" id="IPR002372">
    <property type="entry name" value="PQQ_rpt_dom"/>
</dbReference>
<dbReference type="InterPro" id="IPR011047">
    <property type="entry name" value="Quinoprotein_ADH-like_sf"/>
</dbReference>
<feature type="domain" description="Pyrrolo-quinoline quinone repeat" evidence="1">
    <location>
        <begin position="1"/>
        <end position="226"/>
    </location>
</feature>
<reference evidence="2" key="1">
    <citation type="submission" date="2018-05" db="EMBL/GenBank/DDBJ databases">
        <authorList>
            <person name="Lanie J.A."/>
            <person name="Ng W.-L."/>
            <person name="Kazmierczak K.M."/>
            <person name="Andrzejewski T.M."/>
            <person name="Davidsen T.M."/>
            <person name="Wayne K.J."/>
            <person name="Tettelin H."/>
            <person name="Glass J.I."/>
            <person name="Rusch D."/>
            <person name="Podicherti R."/>
            <person name="Tsui H.-C.T."/>
            <person name="Winkler M.E."/>
        </authorList>
    </citation>
    <scope>NUCLEOTIDE SEQUENCE</scope>
</reference>
<organism evidence="2">
    <name type="scientific">marine metagenome</name>
    <dbReference type="NCBI Taxonomy" id="408172"/>
    <lineage>
        <taxon>unclassified sequences</taxon>
        <taxon>metagenomes</taxon>
        <taxon>ecological metagenomes</taxon>
    </lineage>
</organism>
<dbReference type="Gene3D" id="2.130.10.10">
    <property type="entry name" value="YVTN repeat-like/Quinoprotein amine dehydrogenase"/>
    <property type="match status" value="1"/>
</dbReference>
<dbReference type="PANTHER" id="PTHR34512:SF30">
    <property type="entry name" value="OUTER MEMBRANE PROTEIN ASSEMBLY FACTOR BAMB"/>
    <property type="match status" value="1"/>
</dbReference>
<dbReference type="Pfam" id="PF13360">
    <property type="entry name" value="PQQ_2"/>
    <property type="match status" value="1"/>
</dbReference>
<dbReference type="SUPFAM" id="SSF50998">
    <property type="entry name" value="Quinoprotein alcohol dehydrogenase-like"/>
    <property type="match status" value="1"/>
</dbReference>
<evidence type="ECO:0000313" key="2">
    <source>
        <dbReference type="EMBL" id="SVC78410.1"/>
    </source>
</evidence>
<protein>
    <recommendedName>
        <fullName evidence="1">Pyrrolo-quinoline quinone repeat domain-containing protein</fullName>
    </recommendedName>
</protein>
<evidence type="ECO:0000259" key="1">
    <source>
        <dbReference type="Pfam" id="PF13360"/>
    </source>
</evidence>
<accession>A0A382Q074</accession>